<reference evidence="3 4" key="1">
    <citation type="journal article" date="2015" name="Genome Announc.">
        <title>Expanding the biotechnology potential of lactobacilli through comparative genomics of 213 strains and associated genera.</title>
        <authorList>
            <person name="Sun Z."/>
            <person name="Harris H.M."/>
            <person name="McCann A."/>
            <person name="Guo C."/>
            <person name="Argimon S."/>
            <person name="Zhang W."/>
            <person name="Yang X."/>
            <person name="Jeffery I.B."/>
            <person name="Cooney J.C."/>
            <person name="Kagawa T.F."/>
            <person name="Liu W."/>
            <person name="Song Y."/>
            <person name="Salvetti E."/>
            <person name="Wrobel A."/>
            <person name="Rasinkangas P."/>
            <person name="Parkhill J."/>
            <person name="Rea M.C."/>
            <person name="O'Sullivan O."/>
            <person name="Ritari J."/>
            <person name="Douillard F.P."/>
            <person name="Paul Ross R."/>
            <person name="Yang R."/>
            <person name="Briner A.E."/>
            <person name="Felis G.E."/>
            <person name="de Vos W.M."/>
            <person name="Barrangou R."/>
            <person name="Klaenhammer T.R."/>
            <person name="Caufield P.W."/>
            <person name="Cui Y."/>
            <person name="Zhang H."/>
            <person name="O'Toole P.W."/>
        </authorList>
    </citation>
    <scope>NUCLEOTIDE SEQUENCE [LARGE SCALE GENOMIC DNA]</scope>
    <source>
        <strain evidence="3 4">DSM 20605</strain>
    </source>
</reference>
<dbReference type="Proteomes" id="UP000051576">
    <property type="component" value="Unassembled WGS sequence"/>
</dbReference>
<dbReference type="Pfam" id="PF17425">
    <property type="entry name" value="Arylsulfotran_N"/>
    <property type="match status" value="1"/>
</dbReference>
<evidence type="ECO:0000313" key="3">
    <source>
        <dbReference type="EMBL" id="KRM88494.1"/>
    </source>
</evidence>
<evidence type="ECO:0000256" key="1">
    <source>
        <dbReference type="SAM" id="Phobius"/>
    </source>
</evidence>
<proteinExistence type="predicted"/>
<feature type="domain" description="Arylsulfotransferase N-terminal" evidence="2">
    <location>
        <begin position="103"/>
        <end position="190"/>
    </location>
</feature>
<sequence length="570" mass="65166">MVDLKFSKKIISIVSSIFVVILIATSAIWYRHNQSQQNKSTTKQEQILKTPKAQGKQIVALNYSKLKIKTAADIYQQKVQNNLHQQVKKLEKKKNYSFKNMLILANPYLTSTTSLYLHFKTKQPAKISYRVNSGKKIPVFKRTLYNPNGTYAKNHSYQLIGLISGQKNKITITATSKNGSKTTKTFTYKAPQLTGKEANHLKVNTGSSKQKLSSGLYAFLGDQNLKQRATYFVDNDGYVRAETPIINYNSLRLVQHNDQLYFAVNSNQIVKINRLGRMLKSYSTANQGYLIHHDFAVDNSGNIISLATSLKAKKQEKRVEDQVIKISNRTGKITRLIDFKELMPDLYKKAKSIETMSTNKGYHDVIHANTIQLLNHDQILISSRETSTIMKISDFETKPKLDYFISDDSVWKGISNYSNLVLKKENNFISQAGQHSVTYIPTSQSGVYYLEMFNNNSAIMHSRLSFKWKNYSGTGGYSVSKKYHSSYYKYLVNENTGSYQLVKKIKVPYSPFVGSVQSKDGNVIIDSGMNSKVLEYDQNGKLIKSFSTKGKVKFLYRVYKYDFENFYFKD</sequence>
<dbReference type="AlphaFoldDB" id="A0A0R2C9K7"/>
<name>A0A0R2C9K7_9LACO</name>
<dbReference type="Gene3D" id="2.60.40.3100">
    <property type="entry name" value="Arylsulphate sulphotransferase monomer, N-terminal domain"/>
    <property type="match status" value="1"/>
</dbReference>
<organism evidence="3 4">
    <name type="scientific">Liquorilactobacillus vini DSM 20605</name>
    <dbReference type="NCBI Taxonomy" id="1133569"/>
    <lineage>
        <taxon>Bacteria</taxon>
        <taxon>Bacillati</taxon>
        <taxon>Bacillota</taxon>
        <taxon>Bacilli</taxon>
        <taxon>Lactobacillales</taxon>
        <taxon>Lactobacillaceae</taxon>
        <taxon>Liquorilactobacillus</taxon>
    </lineage>
</organism>
<keyword evidence="1" id="KW-0472">Membrane</keyword>
<dbReference type="InterPro" id="IPR035391">
    <property type="entry name" value="Arylsulfotran_N"/>
</dbReference>
<dbReference type="OrthoDB" id="1769548at2"/>
<keyword evidence="1" id="KW-1133">Transmembrane helix</keyword>
<dbReference type="SUPFAM" id="SSF63829">
    <property type="entry name" value="Calcium-dependent phosphotriesterase"/>
    <property type="match status" value="1"/>
</dbReference>
<dbReference type="PANTHER" id="PTHR35340:SF5">
    <property type="entry name" value="ASST-DOMAIN-CONTAINING PROTEIN"/>
    <property type="match status" value="1"/>
</dbReference>
<dbReference type="PANTHER" id="PTHR35340">
    <property type="entry name" value="PQQ ENZYME REPEAT PROTEIN-RELATED"/>
    <property type="match status" value="1"/>
</dbReference>
<dbReference type="EMBL" id="AYYX01000032">
    <property type="protein sequence ID" value="KRM88494.1"/>
    <property type="molecule type" value="Genomic_DNA"/>
</dbReference>
<dbReference type="PATRIC" id="fig|1133569.4.peg.1311"/>
<evidence type="ECO:0000259" key="2">
    <source>
        <dbReference type="Pfam" id="PF17425"/>
    </source>
</evidence>
<dbReference type="eggNOG" id="ENOG502ZAQ1">
    <property type="taxonomic scope" value="Bacteria"/>
</dbReference>
<evidence type="ECO:0000313" key="4">
    <source>
        <dbReference type="Proteomes" id="UP000051576"/>
    </source>
</evidence>
<dbReference type="GO" id="GO:0004062">
    <property type="term" value="F:aryl sulfotransferase activity"/>
    <property type="evidence" value="ECO:0007669"/>
    <property type="project" value="InterPro"/>
</dbReference>
<dbReference type="InterPro" id="IPR010262">
    <property type="entry name" value="Arylsulfotransferase_bact"/>
</dbReference>
<feature type="transmembrane region" description="Helical" evidence="1">
    <location>
        <begin position="12"/>
        <end position="30"/>
    </location>
</feature>
<comment type="caution">
    <text evidence="3">The sequence shown here is derived from an EMBL/GenBank/DDBJ whole genome shotgun (WGS) entry which is preliminary data.</text>
</comment>
<dbReference type="InterPro" id="IPR038477">
    <property type="entry name" value="ASST_N_sf"/>
</dbReference>
<dbReference type="Pfam" id="PF05935">
    <property type="entry name" value="Arylsulfotrans"/>
    <property type="match status" value="1"/>
</dbReference>
<protein>
    <recommendedName>
        <fullName evidence="2">Arylsulfotransferase N-terminal domain-containing protein</fullName>
    </recommendedName>
</protein>
<keyword evidence="4" id="KW-1185">Reference proteome</keyword>
<keyword evidence="1" id="KW-0812">Transmembrane</keyword>
<dbReference type="STRING" id="1133569.FD21_GL001181"/>
<accession>A0A0R2C9K7</accession>
<dbReference type="InterPro" id="IPR053143">
    <property type="entry name" value="Arylsulfate_ST"/>
</dbReference>
<gene>
    <name evidence="3" type="ORF">FD21_GL001181</name>
</gene>